<dbReference type="STRING" id="1513271.XM47_15510"/>
<dbReference type="EC" id="1.5.1.3" evidence="1"/>
<sequence>MLENVVIITGGAQRVGLCVALDLIKAGYQVVVTYRTHRLGVEELKQNGATLIQTDFSNQDGIDNFIQWANENIQSIRGLIHNASDWQGESSTNCNNLIAECMMQIHFHTPYQLNLALTDLMKKLDMADIIHISDYVIEKGSDKHIAYSASKAAMDNLTLSFAKLLAPSIKVNSILPSLIVFNEHDTESYKTKTLKKSVLGIEPGEAEISNAILFILNSRYMTGRQLKLDGGRHIL</sequence>
<dbReference type="InterPro" id="IPR020904">
    <property type="entry name" value="Sc_DH/Rdtase_CS"/>
</dbReference>
<evidence type="ECO:0000256" key="7">
    <source>
        <dbReference type="ARBA" id="ARBA00039145"/>
    </source>
</evidence>
<dbReference type="OrthoDB" id="9793499at2"/>
<evidence type="ECO:0000256" key="11">
    <source>
        <dbReference type="ARBA" id="ARBA00049376"/>
    </source>
</evidence>
<dbReference type="PRINTS" id="PR00081">
    <property type="entry name" value="GDHRDH"/>
</dbReference>
<dbReference type="EMBL" id="LAZL01000029">
    <property type="protein sequence ID" value="KMT64178.1"/>
    <property type="molecule type" value="Genomic_DNA"/>
</dbReference>
<dbReference type="PATRIC" id="fig|1513271.3.peg.3196"/>
<keyword evidence="3" id="KW-0521">NADP</keyword>
<dbReference type="PANTHER" id="PTHR43639:SF6">
    <property type="entry name" value="DIHYDROMONAPTERIN REDUCTASE"/>
    <property type="match status" value="1"/>
</dbReference>
<comment type="similarity">
    <text evidence="6">Belongs to the short-chain dehydrogenases/reductases (SDR) family. FolM subfamily.</text>
</comment>
<keyword evidence="4" id="KW-0560">Oxidoreductase</keyword>
<proteinExistence type="inferred from homology"/>
<comment type="function">
    <text evidence="5">Catalyzes the reduction of dihydromonapterin to tetrahydromonapterin. Also has lower activity with dihydrofolate.</text>
</comment>
<evidence type="ECO:0000256" key="2">
    <source>
        <dbReference type="ARBA" id="ARBA00022563"/>
    </source>
</evidence>
<dbReference type="RefSeq" id="WP_048694522.1">
    <property type="nucleotide sequence ID" value="NZ_KQ130501.1"/>
</dbReference>
<dbReference type="GO" id="GO:0004146">
    <property type="term" value="F:dihydrofolate reductase activity"/>
    <property type="evidence" value="ECO:0007669"/>
    <property type="project" value="UniProtKB-EC"/>
</dbReference>
<gene>
    <name evidence="12" type="ORF">XM47_15510</name>
</gene>
<evidence type="ECO:0000256" key="3">
    <source>
        <dbReference type="ARBA" id="ARBA00022857"/>
    </source>
</evidence>
<dbReference type="InterPro" id="IPR036291">
    <property type="entry name" value="NAD(P)-bd_dom_sf"/>
</dbReference>
<evidence type="ECO:0000256" key="8">
    <source>
        <dbReference type="ARBA" id="ARBA00039631"/>
    </source>
</evidence>
<evidence type="ECO:0000256" key="10">
    <source>
        <dbReference type="ARBA" id="ARBA00048873"/>
    </source>
</evidence>
<dbReference type="PANTHER" id="PTHR43639">
    <property type="entry name" value="OXIDOREDUCTASE, SHORT-CHAIN DEHYDROGENASE/REDUCTASE FAMILY (AFU_ORTHOLOGUE AFUA_5G02870)"/>
    <property type="match status" value="1"/>
</dbReference>
<organism evidence="12 13">
    <name type="scientific">Catenovulum maritimum</name>
    <dbReference type="NCBI Taxonomy" id="1513271"/>
    <lineage>
        <taxon>Bacteria</taxon>
        <taxon>Pseudomonadati</taxon>
        <taxon>Pseudomonadota</taxon>
        <taxon>Gammaproteobacteria</taxon>
        <taxon>Alteromonadales</taxon>
        <taxon>Alteromonadaceae</taxon>
        <taxon>Catenovulum</taxon>
    </lineage>
</organism>
<evidence type="ECO:0000256" key="9">
    <source>
        <dbReference type="ARBA" id="ARBA00042299"/>
    </source>
</evidence>
<evidence type="ECO:0000256" key="4">
    <source>
        <dbReference type="ARBA" id="ARBA00023002"/>
    </source>
</evidence>
<dbReference type="PROSITE" id="PS00061">
    <property type="entry name" value="ADH_SHORT"/>
    <property type="match status" value="1"/>
</dbReference>
<protein>
    <recommendedName>
        <fullName evidence="8">Dihydromonapterin reductase</fullName>
        <ecNumber evidence="1">1.5.1.3</ecNumber>
        <ecNumber evidence="7">1.5.1.50</ecNumber>
    </recommendedName>
    <alternativeName>
        <fullName evidence="9">Dihydrofolate reductase</fullName>
    </alternativeName>
</protein>
<reference evidence="12 13" key="1">
    <citation type="submission" date="2015-04" db="EMBL/GenBank/DDBJ databases">
        <title>Draft Genome Sequence of the Novel Agar-Digesting Marine Bacterium Q1.</title>
        <authorList>
            <person name="Li Y."/>
            <person name="Li D."/>
            <person name="Chen G."/>
            <person name="Du Z."/>
        </authorList>
    </citation>
    <scope>NUCLEOTIDE SEQUENCE [LARGE SCALE GENOMIC DNA]</scope>
    <source>
        <strain evidence="12 13">Q1</strain>
    </source>
</reference>
<evidence type="ECO:0000256" key="1">
    <source>
        <dbReference type="ARBA" id="ARBA00012856"/>
    </source>
</evidence>
<dbReference type="NCBIfam" id="NF005066">
    <property type="entry name" value="PRK06483.1"/>
    <property type="match status" value="1"/>
</dbReference>
<dbReference type="Pfam" id="PF00106">
    <property type="entry name" value="adh_short"/>
    <property type="match status" value="1"/>
</dbReference>
<dbReference type="SUPFAM" id="SSF51735">
    <property type="entry name" value="NAD(P)-binding Rossmann-fold domains"/>
    <property type="match status" value="1"/>
</dbReference>
<dbReference type="GO" id="GO:0006730">
    <property type="term" value="P:one-carbon metabolic process"/>
    <property type="evidence" value="ECO:0007669"/>
    <property type="project" value="UniProtKB-KW"/>
</dbReference>
<comment type="catalytic activity">
    <reaction evidence="10">
        <text>(6S)-5,6,7,8-tetrahydrofolate + NADP(+) = 7,8-dihydrofolate + NADPH + H(+)</text>
        <dbReference type="Rhea" id="RHEA:15009"/>
        <dbReference type="ChEBI" id="CHEBI:15378"/>
        <dbReference type="ChEBI" id="CHEBI:57451"/>
        <dbReference type="ChEBI" id="CHEBI:57453"/>
        <dbReference type="ChEBI" id="CHEBI:57783"/>
        <dbReference type="ChEBI" id="CHEBI:58349"/>
        <dbReference type="EC" id="1.5.1.3"/>
    </reaction>
</comment>
<dbReference type="AlphaFoldDB" id="A0A0J8GU13"/>
<accession>A0A0J8GU13</accession>
<evidence type="ECO:0000313" key="12">
    <source>
        <dbReference type="EMBL" id="KMT64178.1"/>
    </source>
</evidence>
<dbReference type="Gene3D" id="3.40.50.720">
    <property type="entry name" value="NAD(P)-binding Rossmann-like Domain"/>
    <property type="match status" value="1"/>
</dbReference>
<evidence type="ECO:0000256" key="6">
    <source>
        <dbReference type="ARBA" id="ARBA00038212"/>
    </source>
</evidence>
<evidence type="ECO:0000313" key="13">
    <source>
        <dbReference type="Proteomes" id="UP000037600"/>
    </source>
</evidence>
<dbReference type="InterPro" id="IPR002347">
    <property type="entry name" value="SDR_fam"/>
</dbReference>
<keyword evidence="13" id="KW-1185">Reference proteome</keyword>
<name>A0A0J8GU13_9ALTE</name>
<dbReference type="Proteomes" id="UP000037600">
    <property type="component" value="Unassembled WGS sequence"/>
</dbReference>
<evidence type="ECO:0000256" key="5">
    <source>
        <dbReference type="ARBA" id="ARBA00037508"/>
    </source>
</evidence>
<dbReference type="EC" id="1.5.1.50" evidence="7"/>
<comment type="catalytic activity">
    <reaction evidence="11">
        <text>7,8-dihydromonapterin + NADPH + H(+) = 5,6,7,8-tetrahydromonapterin + NADP(+)</text>
        <dbReference type="Rhea" id="RHEA:34847"/>
        <dbReference type="ChEBI" id="CHEBI:15378"/>
        <dbReference type="ChEBI" id="CHEBI:57783"/>
        <dbReference type="ChEBI" id="CHEBI:58349"/>
        <dbReference type="ChEBI" id="CHEBI:71175"/>
        <dbReference type="ChEBI" id="CHEBI:71177"/>
        <dbReference type="EC" id="1.5.1.50"/>
    </reaction>
</comment>
<comment type="caution">
    <text evidence="12">The sequence shown here is derived from an EMBL/GenBank/DDBJ whole genome shotgun (WGS) entry which is preliminary data.</text>
</comment>
<keyword evidence="2" id="KW-0554">One-carbon metabolism</keyword>